<dbReference type="EMBL" id="CAMPGE010018620">
    <property type="protein sequence ID" value="CAI2377023.1"/>
    <property type="molecule type" value="Genomic_DNA"/>
</dbReference>
<reference evidence="2" key="1">
    <citation type="submission" date="2023-07" db="EMBL/GenBank/DDBJ databases">
        <authorList>
            <consortium name="AG Swart"/>
            <person name="Singh M."/>
            <person name="Singh A."/>
            <person name="Seah K."/>
            <person name="Emmerich C."/>
        </authorList>
    </citation>
    <scope>NUCLEOTIDE SEQUENCE</scope>
    <source>
        <strain evidence="2">DP1</strain>
    </source>
</reference>
<accession>A0AAD1XQ26</accession>
<dbReference type="InterPro" id="IPR011013">
    <property type="entry name" value="Gal_mutarotase_sf_dom"/>
</dbReference>
<feature type="domain" description="Glycosyl hydrolase family 38 C-terminal" evidence="1">
    <location>
        <begin position="2"/>
        <end position="111"/>
    </location>
</feature>
<dbReference type="GO" id="GO:0006013">
    <property type="term" value="P:mannose metabolic process"/>
    <property type="evidence" value="ECO:0007669"/>
    <property type="project" value="InterPro"/>
</dbReference>
<keyword evidence="3" id="KW-1185">Reference proteome</keyword>
<gene>
    <name evidence="2" type="ORF">ECRASSUSDP1_LOCUS18404</name>
</gene>
<dbReference type="PANTHER" id="PTHR46017">
    <property type="entry name" value="ALPHA-MANNOSIDASE 2C1"/>
    <property type="match status" value="1"/>
</dbReference>
<dbReference type="Proteomes" id="UP001295684">
    <property type="component" value="Unassembled WGS sequence"/>
</dbReference>
<dbReference type="GO" id="GO:0004559">
    <property type="term" value="F:alpha-mannosidase activity"/>
    <property type="evidence" value="ECO:0007669"/>
    <property type="project" value="InterPro"/>
</dbReference>
<dbReference type="PANTHER" id="PTHR46017:SF1">
    <property type="entry name" value="ALPHA-MANNOSIDASE 2C1"/>
    <property type="match status" value="1"/>
</dbReference>
<evidence type="ECO:0000313" key="3">
    <source>
        <dbReference type="Proteomes" id="UP001295684"/>
    </source>
</evidence>
<dbReference type="InterPro" id="IPR011682">
    <property type="entry name" value="Glyco_hydro_38_C"/>
</dbReference>
<comment type="caution">
    <text evidence="2">The sequence shown here is derived from an EMBL/GenBank/DDBJ whole genome shotgun (WGS) entry which is preliminary data.</text>
</comment>
<dbReference type="GO" id="GO:0030246">
    <property type="term" value="F:carbohydrate binding"/>
    <property type="evidence" value="ECO:0007669"/>
    <property type="project" value="InterPro"/>
</dbReference>
<dbReference type="GO" id="GO:0009313">
    <property type="term" value="P:oligosaccharide catabolic process"/>
    <property type="evidence" value="ECO:0007669"/>
    <property type="project" value="TreeGrafter"/>
</dbReference>
<dbReference type="Pfam" id="PF07748">
    <property type="entry name" value="Glyco_hydro_38C"/>
    <property type="match status" value="1"/>
</dbReference>
<evidence type="ECO:0000259" key="1">
    <source>
        <dbReference type="Pfam" id="PF07748"/>
    </source>
</evidence>
<protein>
    <recommendedName>
        <fullName evidence="1">Glycosyl hydrolase family 38 C-terminal domain-containing protein</fullName>
    </recommendedName>
</protein>
<organism evidence="2 3">
    <name type="scientific">Euplotes crassus</name>
    <dbReference type="NCBI Taxonomy" id="5936"/>
    <lineage>
        <taxon>Eukaryota</taxon>
        <taxon>Sar</taxon>
        <taxon>Alveolata</taxon>
        <taxon>Ciliophora</taxon>
        <taxon>Intramacronucleata</taxon>
        <taxon>Spirotrichea</taxon>
        <taxon>Hypotrichia</taxon>
        <taxon>Euplotida</taxon>
        <taxon>Euplotidae</taxon>
        <taxon>Moneuplotes</taxon>
    </lineage>
</organism>
<evidence type="ECO:0000313" key="2">
    <source>
        <dbReference type="EMBL" id="CAI2377023.1"/>
    </source>
</evidence>
<sequence>MVQLVIFYVDFQRNDFHNSVDWDENRKMLRVYFRVDFLSDCVSYDIQNGVPLRSSHNNALWDLAQYEFCWHKFADISETGFGVALLDDCKYGYSCKRNTLGMSLIRSPKWPYTKADIGLHEFTYSLYSHKGNELSDVSKEGFSLNFPLKNYLPNKLEDCQSDSFIEIDETNVILDDLKLARMMQTNLL</sequence>
<dbReference type="AlphaFoldDB" id="A0AAD1XQ26"/>
<proteinExistence type="predicted"/>
<name>A0AAD1XQ26_EUPCR</name>
<dbReference type="Gene3D" id="2.70.98.30">
    <property type="entry name" value="Golgi alpha-mannosidase II, domain 4"/>
    <property type="match status" value="1"/>
</dbReference>
<dbReference type="SUPFAM" id="SSF74650">
    <property type="entry name" value="Galactose mutarotase-like"/>
    <property type="match status" value="1"/>
</dbReference>